<evidence type="ECO:0000259" key="2">
    <source>
        <dbReference type="SMART" id="SM00478"/>
    </source>
</evidence>
<evidence type="ECO:0000313" key="3">
    <source>
        <dbReference type="EMBL" id="KAG7374005.1"/>
    </source>
</evidence>
<dbReference type="InterPro" id="IPR003265">
    <property type="entry name" value="HhH-GPD_domain"/>
</dbReference>
<dbReference type="Pfam" id="PF00730">
    <property type="entry name" value="HhH-GPD"/>
    <property type="match status" value="1"/>
</dbReference>
<dbReference type="Proteomes" id="UP000693970">
    <property type="component" value="Unassembled WGS sequence"/>
</dbReference>
<name>A0A9K3Q8J2_9STRA</name>
<sequence>MSERLFRRSTRKCVVKQHVTAGDGKPLGLESPLTATVSSRKTKREHHIFVSPDSVRSEQEVQKKRRVIPSSTAAFVKSNKRQTMKAAVLTASNKISCQRPTPEECAFAVVELGKLHPNVLEKTSDIRNRTATSTSKGATDAASNATKPDRVSSLSANSCGAQSSVLDGVVATMLSQNTTSANSTRAFANLKALYQDWNQVAALVSLDKLIDAIRVAGLAQKRAQNIWNICKTLVEERGDASLEYLRDKPHTNAEIQAELLRFPGLGVKTVSCVLMFTLGRRNEFPVDTHVHRISKQHSWIPSHFSRDDAYEYLNSVIPNEYKMDLHCLLVQHGRECHRCAARGKPQFPPKDGTKIACPMVHLNSIASGQYKITHKVVTTIKKEEEIDVKVETCVAPDGVLSTY</sequence>
<dbReference type="CDD" id="cd00056">
    <property type="entry name" value="ENDO3c"/>
    <property type="match status" value="1"/>
</dbReference>
<feature type="domain" description="HhH-GPD" evidence="2">
    <location>
        <begin position="174"/>
        <end position="335"/>
    </location>
</feature>
<accession>A0A9K3Q8J2</accession>
<dbReference type="EMBL" id="JAGRRH010000001">
    <property type="protein sequence ID" value="KAG7374005.1"/>
    <property type="molecule type" value="Genomic_DNA"/>
</dbReference>
<dbReference type="AlphaFoldDB" id="A0A9K3Q8J2"/>
<reference evidence="3" key="2">
    <citation type="submission" date="2021-04" db="EMBL/GenBank/DDBJ databases">
        <authorList>
            <person name="Podell S."/>
        </authorList>
    </citation>
    <scope>NUCLEOTIDE SEQUENCE</scope>
    <source>
        <strain evidence="3">Hildebrandi</strain>
    </source>
</reference>
<dbReference type="OrthoDB" id="5607at2759"/>
<dbReference type="PANTHER" id="PTHR47203:SF1">
    <property type="entry name" value="HYPOTHETICAL BASE EXCISION DNA REPAIR PROTEIN (EUROFUNG)"/>
    <property type="match status" value="1"/>
</dbReference>
<protein>
    <submittedName>
        <fullName evidence="3">DNA-apurinic or apyrimidinic site lyase</fullName>
    </submittedName>
</protein>
<keyword evidence="3" id="KW-0456">Lyase</keyword>
<feature type="region of interest" description="Disordered" evidence="1">
    <location>
        <begin position="125"/>
        <end position="154"/>
    </location>
</feature>
<gene>
    <name evidence="3" type="ORF">IV203_013100</name>
</gene>
<comment type="caution">
    <text evidence="3">The sequence shown here is derived from an EMBL/GenBank/DDBJ whole genome shotgun (WGS) entry which is preliminary data.</text>
</comment>
<reference evidence="3" key="1">
    <citation type="journal article" date="2021" name="Sci. Rep.">
        <title>Diploid genomic architecture of Nitzschia inconspicua, an elite biomass production diatom.</title>
        <authorList>
            <person name="Oliver A."/>
            <person name="Podell S."/>
            <person name="Pinowska A."/>
            <person name="Traller J.C."/>
            <person name="Smith S.R."/>
            <person name="McClure R."/>
            <person name="Beliaev A."/>
            <person name="Bohutskyi P."/>
            <person name="Hill E.A."/>
            <person name="Rabines A."/>
            <person name="Zheng H."/>
            <person name="Allen L.Z."/>
            <person name="Kuo A."/>
            <person name="Grigoriev I.V."/>
            <person name="Allen A.E."/>
            <person name="Hazlebeck D."/>
            <person name="Allen E.E."/>
        </authorList>
    </citation>
    <scope>NUCLEOTIDE SEQUENCE</scope>
    <source>
        <strain evidence="3">Hildebrandi</strain>
    </source>
</reference>
<dbReference type="GO" id="GO:0016829">
    <property type="term" value="F:lyase activity"/>
    <property type="evidence" value="ECO:0007669"/>
    <property type="project" value="UniProtKB-KW"/>
</dbReference>
<evidence type="ECO:0000256" key="1">
    <source>
        <dbReference type="SAM" id="MobiDB-lite"/>
    </source>
</evidence>
<organism evidence="3 4">
    <name type="scientific">Nitzschia inconspicua</name>
    <dbReference type="NCBI Taxonomy" id="303405"/>
    <lineage>
        <taxon>Eukaryota</taxon>
        <taxon>Sar</taxon>
        <taxon>Stramenopiles</taxon>
        <taxon>Ochrophyta</taxon>
        <taxon>Bacillariophyta</taxon>
        <taxon>Bacillariophyceae</taxon>
        <taxon>Bacillariophycidae</taxon>
        <taxon>Bacillariales</taxon>
        <taxon>Bacillariaceae</taxon>
        <taxon>Nitzschia</taxon>
    </lineage>
</organism>
<evidence type="ECO:0000313" key="4">
    <source>
        <dbReference type="Proteomes" id="UP000693970"/>
    </source>
</evidence>
<feature type="compositionally biased region" description="Polar residues" evidence="1">
    <location>
        <begin position="129"/>
        <end position="154"/>
    </location>
</feature>
<dbReference type="SMART" id="SM00478">
    <property type="entry name" value="ENDO3c"/>
    <property type="match status" value="1"/>
</dbReference>
<dbReference type="GO" id="GO:0006284">
    <property type="term" value="P:base-excision repair"/>
    <property type="evidence" value="ECO:0007669"/>
    <property type="project" value="InterPro"/>
</dbReference>
<keyword evidence="4" id="KW-1185">Reference proteome</keyword>
<dbReference type="PANTHER" id="PTHR47203">
    <property type="match status" value="1"/>
</dbReference>
<proteinExistence type="predicted"/>